<organism evidence="4 5">
    <name type="scientific">Sphagnum troendelagicum</name>
    <dbReference type="NCBI Taxonomy" id="128251"/>
    <lineage>
        <taxon>Eukaryota</taxon>
        <taxon>Viridiplantae</taxon>
        <taxon>Streptophyta</taxon>
        <taxon>Embryophyta</taxon>
        <taxon>Bryophyta</taxon>
        <taxon>Sphagnophytina</taxon>
        <taxon>Sphagnopsida</taxon>
        <taxon>Sphagnales</taxon>
        <taxon>Sphagnaceae</taxon>
        <taxon>Sphagnum</taxon>
    </lineage>
</organism>
<evidence type="ECO:0000313" key="4">
    <source>
        <dbReference type="EMBL" id="CAK9212411.1"/>
    </source>
</evidence>
<evidence type="ECO:0000313" key="5">
    <source>
        <dbReference type="Proteomes" id="UP001497512"/>
    </source>
</evidence>
<dbReference type="SMART" id="SM00360">
    <property type="entry name" value="RRM"/>
    <property type="match status" value="1"/>
</dbReference>
<dbReference type="EMBL" id="OZ019911">
    <property type="protein sequence ID" value="CAK9212411.1"/>
    <property type="molecule type" value="Genomic_DNA"/>
</dbReference>
<dbReference type="Pfam" id="PF00076">
    <property type="entry name" value="RRM_1"/>
    <property type="match status" value="1"/>
</dbReference>
<feature type="domain" description="RRM" evidence="3">
    <location>
        <begin position="53"/>
        <end position="127"/>
    </location>
</feature>
<reference evidence="4" key="1">
    <citation type="submission" date="2024-02" db="EMBL/GenBank/DDBJ databases">
        <authorList>
            <consortium name="ELIXIR-Norway"/>
            <consortium name="Elixir Norway"/>
        </authorList>
    </citation>
    <scope>NUCLEOTIDE SEQUENCE</scope>
</reference>
<dbReference type="SUPFAM" id="SSF54928">
    <property type="entry name" value="RNA-binding domain, RBD"/>
    <property type="match status" value="1"/>
</dbReference>
<gene>
    <name evidence="4" type="ORF">CSSPTR1EN2_LOCUS11223</name>
</gene>
<dbReference type="Proteomes" id="UP001497512">
    <property type="component" value="Chromosome 19"/>
</dbReference>
<dbReference type="Gene3D" id="3.30.70.330">
    <property type="match status" value="1"/>
</dbReference>
<dbReference type="PROSITE" id="PS50102">
    <property type="entry name" value="RRM"/>
    <property type="match status" value="1"/>
</dbReference>
<dbReference type="InterPro" id="IPR035979">
    <property type="entry name" value="RBD_domain_sf"/>
</dbReference>
<dbReference type="PANTHER" id="PTHR32343:SF10">
    <property type="entry name" value="RNA-BINDING REGION RNP-1 DOMAIN-CONTAINING PROTEIN"/>
    <property type="match status" value="1"/>
</dbReference>
<keyword evidence="5" id="KW-1185">Reference proteome</keyword>
<evidence type="ECO:0000259" key="3">
    <source>
        <dbReference type="PROSITE" id="PS50102"/>
    </source>
</evidence>
<dbReference type="InterPro" id="IPR012677">
    <property type="entry name" value="Nucleotide-bd_a/b_plait_sf"/>
</dbReference>
<feature type="region of interest" description="Disordered" evidence="2">
    <location>
        <begin position="126"/>
        <end position="156"/>
    </location>
</feature>
<keyword evidence="1" id="KW-0694">RNA-binding</keyword>
<name>A0ABP0U4J2_9BRYO</name>
<evidence type="ECO:0000256" key="1">
    <source>
        <dbReference type="PROSITE-ProRule" id="PRU00176"/>
    </source>
</evidence>
<dbReference type="PANTHER" id="PTHR32343">
    <property type="entry name" value="SERINE/ARGININE-RICH SPLICING FACTOR"/>
    <property type="match status" value="1"/>
</dbReference>
<feature type="compositionally biased region" description="Pro residues" evidence="2">
    <location>
        <begin position="140"/>
        <end position="149"/>
    </location>
</feature>
<dbReference type="InterPro" id="IPR000504">
    <property type="entry name" value="RRM_dom"/>
</dbReference>
<proteinExistence type="predicted"/>
<feature type="region of interest" description="Disordered" evidence="2">
    <location>
        <begin position="303"/>
        <end position="330"/>
    </location>
</feature>
<protein>
    <recommendedName>
        <fullName evidence="3">RRM domain-containing protein</fullName>
    </recommendedName>
</protein>
<accession>A0ABP0U4J2</accession>
<evidence type="ECO:0000256" key="2">
    <source>
        <dbReference type="SAM" id="MobiDB-lite"/>
    </source>
</evidence>
<sequence>MRRRGKENGRSKVSIDLTGFDLLGGRAKRSARVLEDARGIGKKNARVSGSHINTVRVSNVSPRATEHDIQDFFSFSGEIEHVELHKHGELSQIAFVTFKEPQAVDTALLLSGATIVDQAVTISPAEDSDRTATSTVPIIPNDPYPPEPVSAPTSGTNRAQDVLSNMLAKGFVLGNNAIARVKALDEKHQITANASQISANASAQVASIDKKIGITQKLTAGSAAVNQQVKAVDEKFQVTEKTRTALLAAEQKINSAGSAIAKNRYVLSGATWVTGAYARVAKTAGEVGHKAMEKVAIFGTDEQKHGQHVGSPHEPHGIGSTYTPPPPYPAENAAIALSSAAESTIGRYPNISLGYDQAPSVNSASEAVTKPPPAQGLVL</sequence>
<feature type="compositionally biased region" description="Basic and acidic residues" evidence="2">
    <location>
        <begin position="303"/>
        <end position="316"/>
    </location>
</feature>